<evidence type="ECO:0000256" key="12">
    <source>
        <dbReference type="SAM" id="SignalP"/>
    </source>
</evidence>
<dbReference type="Pfam" id="PF02518">
    <property type="entry name" value="HATPase_c"/>
    <property type="match status" value="1"/>
</dbReference>
<keyword evidence="10 11" id="KW-0472">Membrane</keyword>
<keyword evidence="9" id="KW-0902">Two-component regulatory system</keyword>
<dbReference type="InterPro" id="IPR036890">
    <property type="entry name" value="HATPase_C_sf"/>
</dbReference>
<comment type="subcellular location">
    <subcellularLocation>
        <location evidence="2">Cell membrane</location>
    </subcellularLocation>
</comment>
<dbReference type="CDD" id="cd06225">
    <property type="entry name" value="HAMP"/>
    <property type="match status" value="1"/>
</dbReference>
<evidence type="ECO:0000256" key="11">
    <source>
        <dbReference type="SAM" id="Phobius"/>
    </source>
</evidence>
<comment type="caution">
    <text evidence="15">The sequence shown here is derived from an EMBL/GenBank/DDBJ whole genome shotgun (WGS) entry which is preliminary data.</text>
</comment>
<feature type="signal peptide" evidence="12">
    <location>
        <begin position="1"/>
        <end position="26"/>
    </location>
</feature>
<proteinExistence type="predicted"/>
<evidence type="ECO:0000256" key="10">
    <source>
        <dbReference type="ARBA" id="ARBA00023136"/>
    </source>
</evidence>
<feature type="chain" id="PRO_5031012541" description="histidine kinase" evidence="12">
    <location>
        <begin position="27"/>
        <end position="374"/>
    </location>
</feature>
<dbReference type="InterPro" id="IPR004358">
    <property type="entry name" value="Sig_transdc_His_kin-like_C"/>
</dbReference>
<keyword evidence="16" id="KW-1185">Reference proteome</keyword>
<dbReference type="PRINTS" id="PR00344">
    <property type="entry name" value="BCTRLSENSOR"/>
</dbReference>
<evidence type="ECO:0000259" key="13">
    <source>
        <dbReference type="PROSITE" id="PS50109"/>
    </source>
</evidence>
<dbReference type="CDD" id="cd00082">
    <property type="entry name" value="HisKA"/>
    <property type="match status" value="1"/>
</dbReference>
<keyword evidence="12" id="KW-0732">Signal</keyword>
<evidence type="ECO:0000256" key="6">
    <source>
        <dbReference type="ARBA" id="ARBA00022692"/>
    </source>
</evidence>
<dbReference type="SMART" id="SM00388">
    <property type="entry name" value="HisKA"/>
    <property type="match status" value="1"/>
</dbReference>
<evidence type="ECO:0000256" key="7">
    <source>
        <dbReference type="ARBA" id="ARBA00022777"/>
    </source>
</evidence>
<dbReference type="PANTHER" id="PTHR45436">
    <property type="entry name" value="SENSOR HISTIDINE KINASE YKOH"/>
    <property type="match status" value="1"/>
</dbReference>
<dbReference type="SUPFAM" id="SSF55874">
    <property type="entry name" value="ATPase domain of HSP90 chaperone/DNA topoisomerase II/histidine kinase"/>
    <property type="match status" value="1"/>
</dbReference>
<dbReference type="EMBL" id="JACHIU010000001">
    <property type="protein sequence ID" value="MBB6476783.1"/>
    <property type="molecule type" value="Genomic_DNA"/>
</dbReference>
<evidence type="ECO:0000256" key="9">
    <source>
        <dbReference type="ARBA" id="ARBA00023012"/>
    </source>
</evidence>
<evidence type="ECO:0000259" key="14">
    <source>
        <dbReference type="PROSITE" id="PS50885"/>
    </source>
</evidence>
<evidence type="ECO:0000256" key="2">
    <source>
        <dbReference type="ARBA" id="ARBA00004236"/>
    </source>
</evidence>
<evidence type="ECO:0000256" key="4">
    <source>
        <dbReference type="ARBA" id="ARBA00022553"/>
    </source>
</evidence>
<dbReference type="PROSITE" id="PS50885">
    <property type="entry name" value="HAMP"/>
    <property type="match status" value="1"/>
</dbReference>
<comment type="catalytic activity">
    <reaction evidence="1">
        <text>ATP + protein L-histidine = ADP + protein N-phospho-L-histidine.</text>
        <dbReference type="EC" id="2.7.13.3"/>
    </reaction>
</comment>
<dbReference type="EC" id="2.7.13.3" evidence="3"/>
<dbReference type="InterPro" id="IPR003661">
    <property type="entry name" value="HisK_dim/P_dom"/>
</dbReference>
<dbReference type="PANTHER" id="PTHR45436:SF5">
    <property type="entry name" value="SENSOR HISTIDINE KINASE TRCS"/>
    <property type="match status" value="1"/>
</dbReference>
<organism evidence="15 16">
    <name type="scientific">Sphaerisporangium rubeum</name>
    <dbReference type="NCBI Taxonomy" id="321317"/>
    <lineage>
        <taxon>Bacteria</taxon>
        <taxon>Bacillati</taxon>
        <taxon>Actinomycetota</taxon>
        <taxon>Actinomycetes</taxon>
        <taxon>Streptosporangiales</taxon>
        <taxon>Streptosporangiaceae</taxon>
        <taxon>Sphaerisporangium</taxon>
    </lineage>
</organism>
<dbReference type="Proteomes" id="UP000555564">
    <property type="component" value="Unassembled WGS sequence"/>
</dbReference>
<evidence type="ECO:0000313" key="16">
    <source>
        <dbReference type="Proteomes" id="UP000555564"/>
    </source>
</evidence>
<dbReference type="RefSeq" id="WP_184987049.1">
    <property type="nucleotide sequence ID" value="NZ_BAAALO010000098.1"/>
</dbReference>
<evidence type="ECO:0000256" key="3">
    <source>
        <dbReference type="ARBA" id="ARBA00012438"/>
    </source>
</evidence>
<dbReference type="Pfam" id="PF00672">
    <property type="entry name" value="HAMP"/>
    <property type="match status" value="1"/>
</dbReference>
<sequence length="374" mass="40772">MRTTIRTRFALLSAAMSFLIGAAVLAAVHLAVQRSLGPLAISIPEGPWESKKDIFQFGYEQGVQRTYLTGTIDAVRLWGTLALLCATAVAAAAGWWAAHWTLRPARTVTQAAGRVAQTHDLAERIRYDGPHDEIKELADTFDGILGRLAHVVDGQRRFISNASHELRTPLAVNRTLVEVAVREPGAPEQVRRLGESLLLVNARHQRLVDGLLALAEGERPVLDRSRFDLADVVDHAVDQAAEEADRRGVTIHSTPRYAPTTGDPVLIERLAQNLVENAIRHNHPTGEAHVTTRRTGDTVELVVENTGPPVPPADLEAIFHPFRRLHATPLDLDQGNGLGLSIAHAITTAHDGTITAEPRDQGGLTVTVRLPYEE</sequence>
<dbReference type="InterPro" id="IPR005467">
    <property type="entry name" value="His_kinase_dom"/>
</dbReference>
<dbReference type="Gene3D" id="1.10.287.130">
    <property type="match status" value="1"/>
</dbReference>
<reference evidence="15 16" key="1">
    <citation type="submission" date="2020-08" db="EMBL/GenBank/DDBJ databases">
        <title>Sequencing the genomes of 1000 actinobacteria strains.</title>
        <authorList>
            <person name="Klenk H.-P."/>
        </authorList>
    </citation>
    <scope>NUCLEOTIDE SEQUENCE [LARGE SCALE GENOMIC DNA]</scope>
    <source>
        <strain evidence="15 16">DSM 44936</strain>
    </source>
</reference>
<evidence type="ECO:0000256" key="8">
    <source>
        <dbReference type="ARBA" id="ARBA00022989"/>
    </source>
</evidence>
<feature type="domain" description="HAMP" evidence="14">
    <location>
        <begin position="99"/>
        <end position="153"/>
    </location>
</feature>
<feature type="transmembrane region" description="Helical" evidence="11">
    <location>
        <begin position="77"/>
        <end position="98"/>
    </location>
</feature>
<dbReference type="AlphaFoldDB" id="A0A7X0IKU8"/>
<dbReference type="Pfam" id="PF00512">
    <property type="entry name" value="HisKA"/>
    <property type="match status" value="1"/>
</dbReference>
<dbReference type="InterPro" id="IPR036097">
    <property type="entry name" value="HisK_dim/P_sf"/>
</dbReference>
<dbReference type="Gene3D" id="3.30.565.10">
    <property type="entry name" value="Histidine kinase-like ATPase, C-terminal domain"/>
    <property type="match status" value="1"/>
</dbReference>
<dbReference type="Gene3D" id="6.10.340.10">
    <property type="match status" value="1"/>
</dbReference>
<dbReference type="GO" id="GO:0000155">
    <property type="term" value="F:phosphorelay sensor kinase activity"/>
    <property type="evidence" value="ECO:0007669"/>
    <property type="project" value="InterPro"/>
</dbReference>
<protein>
    <recommendedName>
        <fullName evidence="3">histidine kinase</fullName>
        <ecNumber evidence="3">2.7.13.3</ecNumber>
    </recommendedName>
</protein>
<keyword evidence="8 11" id="KW-1133">Transmembrane helix</keyword>
<gene>
    <name evidence="15" type="ORF">BJ992_006214</name>
</gene>
<dbReference type="SMART" id="SM00304">
    <property type="entry name" value="HAMP"/>
    <property type="match status" value="1"/>
</dbReference>
<evidence type="ECO:0000256" key="5">
    <source>
        <dbReference type="ARBA" id="ARBA00022679"/>
    </source>
</evidence>
<dbReference type="SMART" id="SM00387">
    <property type="entry name" value="HATPase_c"/>
    <property type="match status" value="1"/>
</dbReference>
<feature type="domain" description="Histidine kinase" evidence="13">
    <location>
        <begin position="161"/>
        <end position="374"/>
    </location>
</feature>
<evidence type="ECO:0000313" key="15">
    <source>
        <dbReference type="EMBL" id="MBB6476783.1"/>
    </source>
</evidence>
<dbReference type="InterPro" id="IPR050428">
    <property type="entry name" value="TCS_sensor_his_kinase"/>
</dbReference>
<dbReference type="InterPro" id="IPR003660">
    <property type="entry name" value="HAMP_dom"/>
</dbReference>
<evidence type="ECO:0000256" key="1">
    <source>
        <dbReference type="ARBA" id="ARBA00000085"/>
    </source>
</evidence>
<keyword evidence="7 15" id="KW-0418">Kinase</keyword>
<keyword evidence="5" id="KW-0808">Transferase</keyword>
<dbReference type="GO" id="GO:0005886">
    <property type="term" value="C:plasma membrane"/>
    <property type="evidence" value="ECO:0007669"/>
    <property type="project" value="UniProtKB-SubCell"/>
</dbReference>
<keyword evidence="6 11" id="KW-0812">Transmembrane</keyword>
<dbReference type="PROSITE" id="PS50109">
    <property type="entry name" value="HIS_KIN"/>
    <property type="match status" value="1"/>
</dbReference>
<dbReference type="SUPFAM" id="SSF47384">
    <property type="entry name" value="Homodimeric domain of signal transducing histidine kinase"/>
    <property type="match status" value="1"/>
</dbReference>
<accession>A0A7X0IKU8</accession>
<name>A0A7X0IKU8_9ACTN</name>
<keyword evidence="4" id="KW-0597">Phosphoprotein</keyword>
<dbReference type="InterPro" id="IPR003594">
    <property type="entry name" value="HATPase_dom"/>
</dbReference>